<gene>
    <name evidence="5" type="primary">hspb15</name>
</gene>
<dbReference type="InterPro" id="IPR001436">
    <property type="entry name" value="Alpha-crystallin/sHSP_animal"/>
</dbReference>
<evidence type="ECO:0000259" key="3">
    <source>
        <dbReference type="PROSITE" id="PS01031"/>
    </source>
</evidence>
<dbReference type="GO" id="GO:0042026">
    <property type="term" value="P:protein refolding"/>
    <property type="evidence" value="ECO:0007669"/>
    <property type="project" value="TreeGrafter"/>
</dbReference>
<dbReference type="Gene3D" id="2.60.40.790">
    <property type="match status" value="1"/>
</dbReference>
<dbReference type="GO" id="GO:0051082">
    <property type="term" value="F:unfolded protein binding"/>
    <property type="evidence" value="ECO:0007669"/>
    <property type="project" value="TreeGrafter"/>
</dbReference>
<dbReference type="GO" id="GO:0005634">
    <property type="term" value="C:nucleus"/>
    <property type="evidence" value="ECO:0007669"/>
    <property type="project" value="TreeGrafter"/>
</dbReference>
<dbReference type="CTD" id="555589"/>
<protein>
    <submittedName>
        <fullName evidence="5">Heat shock protein, alpha-crystallin-related, b15</fullName>
    </submittedName>
</protein>
<reference evidence="4" key="1">
    <citation type="journal article" date="2016" name="Nat. Commun.">
        <title>The channel catfish genome sequence provides insights into the evolution of scale formation in teleosts.</title>
        <authorList>
            <person name="Liu Z."/>
            <person name="Liu S."/>
            <person name="Yao J."/>
            <person name="Bao L."/>
            <person name="Zhang J."/>
            <person name="Li Y."/>
            <person name="Jiang C."/>
            <person name="Sun L."/>
            <person name="Wang R."/>
            <person name="Zhang Y."/>
            <person name="Zhou T."/>
            <person name="Zeng Q."/>
            <person name="Fu Q."/>
            <person name="Gao S."/>
            <person name="Li N."/>
            <person name="Koren S."/>
            <person name="Jiang Y."/>
            <person name="Zimin A."/>
            <person name="Xu P."/>
            <person name="Phillippy A.M."/>
            <person name="Geng X."/>
            <person name="Song L."/>
            <person name="Sun F."/>
            <person name="Li C."/>
            <person name="Wang X."/>
            <person name="Chen A."/>
            <person name="Jin Y."/>
            <person name="Yuan Z."/>
            <person name="Yang Y."/>
            <person name="Tan S."/>
            <person name="Peatman E."/>
            <person name="Lu J."/>
            <person name="Qin Z."/>
            <person name="Dunham R."/>
            <person name="Li Z."/>
            <person name="Sonstegard T."/>
            <person name="Feng J."/>
            <person name="Danzmann R.G."/>
            <person name="Schroeder S."/>
            <person name="Scheffler B."/>
            <person name="Duke M.V."/>
            <person name="Ballard L."/>
            <person name="Kucuktas H."/>
            <person name="Kaltenboeck L."/>
            <person name="Liu H."/>
            <person name="Armbruster J."/>
            <person name="Xie Y."/>
            <person name="Kirby M.L."/>
            <person name="Tian Y."/>
            <person name="Flanagan M.E."/>
            <person name="Mu W."/>
            <person name="Waldbieser G.C."/>
        </authorList>
    </citation>
    <scope>NUCLEOTIDE SEQUENCE [LARGE SCALE GENOMIC DNA]</scope>
    <source>
        <strain evidence="4">SDA103</strain>
    </source>
</reference>
<dbReference type="PANTHER" id="PTHR45640:SF7">
    <property type="entry name" value="HEAT SHOCK PROTEIN BETA-1"/>
    <property type="match status" value="1"/>
</dbReference>
<dbReference type="PANTHER" id="PTHR45640">
    <property type="entry name" value="HEAT SHOCK PROTEIN HSP-12.2-RELATED"/>
    <property type="match status" value="1"/>
</dbReference>
<evidence type="ECO:0000256" key="1">
    <source>
        <dbReference type="PROSITE-ProRule" id="PRU00285"/>
    </source>
</evidence>
<dbReference type="Proteomes" id="UP000221080">
    <property type="component" value="Chromosome 28"/>
</dbReference>
<dbReference type="Pfam" id="PF00011">
    <property type="entry name" value="HSP20"/>
    <property type="match status" value="1"/>
</dbReference>
<proteinExistence type="inferred from homology"/>
<sequence length="185" mass="21132">MSRPLFNRNASWDTLRDWPKSSISDWCMGAPFVLEPDDGSWLNTVRRTLETSSWPGFLSFPLVTSVCPEVSSSSRDGQQFSRVKCDNKMWRISLDVSHFCPKELCVKISKGYLEITGKHEERHYDHGTISRSFTRKYKLPPEIDLQKMSSLLSPEGVLLVEVPVGISSNRCPTETVIPIQMKEKH</sequence>
<dbReference type="KEGG" id="ipu:108260309"/>
<dbReference type="STRING" id="7998.ENSIPUP00000009769"/>
<keyword evidence="4" id="KW-1185">Reference proteome</keyword>
<dbReference type="RefSeq" id="XP_017315975.1">
    <property type="nucleotide sequence ID" value="XM_017460486.3"/>
</dbReference>
<name>A0A2D0QF32_ICTPU</name>
<dbReference type="GO" id="GO:0009408">
    <property type="term" value="P:response to heat"/>
    <property type="evidence" value="ECO:0007669"/>
    <property type="project" value="TreeGrafter"/>
</dbReference>
<dbReference type="OrthoDB" id="1431247at2759"/>
<evidence type="ECO:0000313" key="4">
    <source>
        <dbReference type="Proteomes" id="UP000221080"/>
    </source>
</evidence>
<dbReference type="PROSITE" id="PS01031">
    <property type="entry name" value="SHSP"/>
    <property type="match status" value="1"/>
</dbReference>
<organism evidence="4 5">
    <name type="scientific">Ictalurus punctatus</name>
    <name type="common">Channel catfish</name>
    <name type="synonym">Silurus punctatus</name>
    <dbReference type="NCBI Taxonomy" id="7998"/>
    <lineage>
        <taxon>Eukaryota</taxon>
        <taxon>Metazoa</taxon>
        <taxon>Chordata</taxon>
        <taxon>Craniata</taxon>
        <taxon>Vertebrata</taxon>
        <taxon>Euteleostomi</taxon>
        <taxon>Actinopterygii</taxon>
        <taxon>Neopterygii</taxon>
        <taxon>Teleostei</taxon>
        <taxon>Ostariophysi</taxon>
        <taxon>Siluriformes</taxon>
        <taxon>Ictaluridae</taxon>
        <taxon>Ictalurus</taxon>
    </lineage>
</organism>
<dbReference type="InterPro" id="IPR008978">
    <property type="entry name" value="HSP20-like_chaperone"/>
</dbReference>
<dbReference type="SUPFAM" id="SSF49764">
    <property type="entry name" value="HSP20-like chaperones"/>
    <property type="match status" value="1"/>
</dbReference>
<comment type="similarity">
    <text evidence="1 2">Belongs to the small heat shock protein (HSP20) family.</text>
</comment>
<feature type="domain" description="SHSP" evidence="3">
    <location>
        <begin position="71"/>
        <end position="182"/>
    </location>
</feature>
<evidence type="ECO:0000313" key="5">
    <source>
        <dbReference type="RefSeq" id="XP_017315975.1"/>
    </source>
</evidence>
<dbReference type="GeneID" id="108260309"/>
<dbReference type="GO" id="GO:0005737">
    <property type="term" value="C:cytoplasm"/>
    <property type="evidence" value="ECO:0007669"/>
    <property type="project" value="TreeGrafter"/>
</dbReference>
<dbReference type="AlphaFoldDB" id="A0A2D0QF32"/>
<dbReference type="PRINTS" id="PR00299">
    <property type="entry name" value="ACRYSTALLIN"/>
</dbReference>
<dbReference type="InterPro" id="IPR002068">
    <property type="entry name" value="A-crystallin/Hsp20_dom"/>
</dbReference>
<keyword evidence="5" id="KW-0346">Stress response</keyword>
<accession>A0A2D0QF32</accession>
<reference evidence="5" key="2">
    <citation type="submission" date="2025-08" db="UniProtKB">
        <authorList>
            <consortium name="RefSeq"/>
        </authorList>
    </citation>
    <scope>IDENTIFICATION</scope>
    <source>
        <tissue evidence="5">Blood</tissue>
    </source>
</reference>
<evidence type="ECO:0000256" key="2">
    <source>
        <dbReference type="RuleBase" id="RU003616"/>
    </source>
</evidence>
<dbReference type="OMA" id="WEPFPNW"/>
<dbReference type="GO" id="GO:0043066">
    <property type="term" value="P:negative regulation of apoptotic process"/>
    <property type="evidence" value="ECO:0007669"/>
    <property type="project" value="TreeGrafter"/>
</dbReference>